<comment type="similarity">
    <text evidence="2">Belongs to the major facilitator superfamily. Proton-dependent oligopeptide transporter (POT/PTR) (TC 2.A.17) family.</text>
</comment>
<evidence type="ECO:0000256" key="2">
    <source>
        <dbReference type="ARBA" id="ARBA00005982"/>
    </source>
</evidence>
<accession>A0A6A6UZ85</accession>
<dbReference type="PANTHER" id="PTHR11654">
    <property type="entry name" value="OLIGOPEPTIDE TRANSPORTER-RELATED"/>
    <property type="match status" value="1"/>
</dbReference>
<proteinExistence type="inferred from homology"/>
<evidence type="ECO:0000313" key="8">
    <source>
        <dbReference type="EMBL" id="KAF2742836.1"/>
    </source>
</evidence>
<feature type="transmembrane region" description="Helical" evidence="7">
    <location>
        <begin position="447"/>
        <end position="465"/>
    </location>
</feature>
<evidence type="ECO:0000256" key="7">
    <source>
        <dbReference type="SAM" id="Phobius"/>
    </source>
</evidence>
<evidence type="ECO:0000256" key="4">
    <source>
        <dbReference type="ARBA" id="ARBA00022989"/>
    </source>
</evidence>
<organism evidence="8 9">
    <name type="scientific">Sporormia fimetaria CBS 119925</name>
    <dbReference type="NCBI Taxonomy" id="1340428"/>
    <lineage>
        <taxon>Eukaryota</taxon>
        <taxon>Fungi</taxon>
        <taxon>Dikarya</taxon>
        <taxon>Ascomycota</taxon>
        <taxon>Pezizomycotina</taxon>
        <taxon>Dothideomycetes</taxon>
        <taxon>Pleosporomycetidae</taxon>
        <taxon>Pleosporales</taxon>
        <taxon>Sporormiaceae</taxon>
        <taxon>Sporormia</taxon>
    </lineage>
</organism>
<dbReference type="OrthoDB" id="8904098at2759"/>
<evidence type="ECO:0000313" key="9">
    <source>
        <dbReference type="Proteomes" id="UP000799440"/>
    </source>
</evidence>
<feature type="transmembrane region" description="Helical" evidence="7">
    <location>
        <begin position="91"/>
        <end position="109"/>
    </location>
</feature>
<feature type="region of interest" description="Disordered" evidence="6">
    <location>
        <begin position="538"/>
        <end position="568"/>
    </location>
</feature>
<dbReference type="SUPFAM" id="SSF103473">
    <property type="entry name" value="MFS general substrate transporter"/>
    <property type="match status" value="1"/>
</dbReference>
<evidence type="ECO:0000256" key="5">
    <source>
        <dbReference type="ARBA" id="ARBA00023136"/>
    </source>
</evidence>
<comment type="subcellular location">
    <subcellularLocation>
        <location evidence="1">Membrane</location>
        <topology evidence="1">Multi-pass membrane protein</topology>
    </subcellularLocation>
</comment>
<feature type="compositionally biased region" description="Basic and acidic residues" evidence="6">
    <location>
        <begin position="538"/>
        <end position="564"/>
    </location>
</feature>
<dbReference type="EMBL" id="MU006603">
    <property type="protein sequence ID" value="KAF2742836.1"/>
    <property type="molecule type" value="Genomic_DNA"/>
</dbReference>
<dbReference type="InterPro" id="IPR036259">
    <property type="entry name" value="MFS_trans_sf"/>
</dbReference>
<keyword evidence="3 7" id="KW-0812">Transmembrane</keyword>
<evidence type="ECO:0000256" key="1">
    <source>
        <dbReference type="ARBA" id="ARBA00004141"/>
    </source>
</evidence>
<dbReference type="Gene3D" id="1.20.1250.20">
    <property type="entry name" value="MFS general substrate transporter like domains"/>
    <property type="match status" value="1"/>
</dbReference>
<keyword evidence="5 7" id="KW-0472">Membrane</keyword>
<protein>
    <submittedName>
        <fullName evidence="8">PTR2-domain-containing protein</fullName>
    </submittedName>
</protein>
<gene>
    <name evidence="8" type="ORF">M011DRAFT_481305</name>
</gene>
<feature type="transmembrane region" description="Helical" evidence="7">
    <location>
        <begin position="477"/>
        <end position="500"/>
    </location>
</feature>
<evidence type="ECO:0000256" key="6">
    <source>
        <dbReference type="SAM" id="MobiDB-lite"/>
    </source>
</evidence>
<sequence>MKDKISSQEPIPHNNSTTTLVCPSPADVKHLRRVPDDIPARLWAVAVIGFWERFTFWGLTAPWQNYIENAREHKSGAPGALGLGQAMATRIYCGFYLLYYITPIAFAILSDTRLGRYKTLVLTSILYLVGCGIIVASSADRALDAGLGLPGLIVAMVLVGLGGGGFKMIMVPFIADQYVETAPRVKTLKSGERVFTDQTLTLQYIYNLYYWVGNVGSLSWFATTALEKYHSFAVAYGITFGSMVIATGMLVGGARWYIQLPHEGNVLPKATKVLVCAARNNFKMTHAYPAYQLSHHGKYVLWTTTFVDELSRGLRACRVLIAFIVFYICFDQMQNNLISQAKQMVTHSIPNDMMPALNQVFCILLGPIVQYGLYPFLNRHNIPFKPIARITVGFIFIALSMLYAAITQHIIYTRGPCFSTPGACDAIPHDSTTFQPNDISVWLQTPVYFLIAIGEIFAYVTALEYSYDHSPKSMKAIVQAISLMIAGLGSAAAMGLTPVARDPWLVALYGGLFGGMAVTTGVFWWCFRRYDGEDVREEAERKREGVEMGEGLRKEFKDGEGEKSDGEEEVEYVMPANIWGIVDV</sequence>
<dbReference type="InterPro" id="IPR000109">
    <property type="entry name" value="POT_fam"/>
</dbReference>
<feature type="transmembrane region" description="Helical" evidence="7">
    <location>
        <begin position="386"/>
        <end position="406"/>
    </location>
</feature>
<keyword evidence="9" id="KW-1185">Reference proteome</keyword>
<name>A0A6A6UZ85_9PLEO</name>
<reference evidence="8" key="1">
    <citation type="journal article" date="2020" name="Stud. Mycol.">
        <title>101 Dothideomycetes genomes: a test case for predicting lifestyles and emergence of pathogens.</title>
        <authorList>
            <person name="Haridas S."/>
            <person name="Albert R."/>
            <person name="Binder M."/>
            <person name="Bloem J."/>
            <person name="Labutti K."/>
            <person name="Salamov A."/>
            <person name="Andreopoulos B."/>
            <person name="Baker S."/>
            <person name="Barry K."/>
            <person name="Bills G."/>
            <person name="Bluhm B."/>
            <person name="Cannon C."/>
            <person name="Castanera R."/>
            <person name="Culley D."/>
            <person name="Daum C."/>
            <person name="Ezra D."/>
            <person name="Gonzalez J."/>
            <person name="Henrissat B."/>
            <person name="Kuo A."/>
            <person name="Liang C."/>
            <person name="Lipzen A."/>
            <person name="Lutzoni F."/>
            <person name="Magnuson J."/>
            <person name="Mondo S."/>
            <person name="Nolan M."/>
            <person name="Ohm R."/>
            <person name="Pangilinan J."/>
            <person name="Park H.-J."/>
            <person name="Ramirez L."/>
            <person name="Alfaro M."/>
            <person name="Sun H."/>
            <person name="Tritt A."/>
            <person name="Yoshinaga Y."/>
            <person name="Zwiers L.-H."/>
            <person name="Turgeon B."/>
            <person name="Goodwin S."/>
            <person name="Spatafora J."/>
            <person name="Crous P."/>
            <person name="Grigoriev I."/>
        </authorList>
    </citation>
    <scope>NUCLEOTIDE SEQUENCE</scope>
    <source>
        <strain evidence="8">CBS 119925</strain>
    </source>
</reference>
<dbReference type="GO" id="GO:0022857">
    <property type="term" value="F:transmembrane transporter activity"/>
    <property type="evidence" value="ECO:0007669"/>
    <property type="project" value="InterPro"/>
</dbReference>
<dbReference type="Pfam" id="PF00854">
    <property type="entry name" value="PTR2"/>
    <property type="match status" value="1"/>
</dbReference>
<feature type="transmembrane region" description="Helical" evidence="7">
    <location>
        <begin position="121"/>
        <end position="139"/>
    </location>
</feature>
<feature type="transmembrane region" description="Helical" evidence="7">
    <location>
        <begin position="208"/>
        <end position="226"/>
    </location>
</feature>
<feature type="transmembrane region" description="Helical" evidence="7">
    <location>
        <begin position="151"/>
        <end position="175"/>
    </location>
</feature>
<dbReference type="GO" id="GO:0016020">
    <property type="term" value="C:membrane"/>
    <property type="evidence" value="ECO:0007669"/>
    <property type="project" value="UniProtKB-SubCell"/>
</dbReference>
<feature type="transmembrane region" description="Helical" evidence="7">
    <location>
        <begin position="233"/>
        <end position="258"/>
    </location>
</feature>
<feature type="transmembrane region" description="Helical" evidence="7">
    <location>
        <begin position="356"/>
        <end position="374"/>
    </location>
</feature>
<keyword evidence="4 7" id="KW-1133">Transmembrane helix</keyword>
<evidence type="ECO:0000256" key="3">
    <source>
        <dbReference type="ARBA" id="ARBA00022692"/>
    </source>
</evidence>
<feature type="transmembrane region" description="Helical" evidence="7">
    <location>
        <begin position="506"/>
        <end position="527"/>
    </location>
</feature>
<dbReference type="AlphaFoldDB" id="A0A6A6UZ85"/>
<dbReference type="Proteomes" id="UP000799440">
    <property type="component" value="Unassembled WGS sequence"/>
</dbReference>